<dbReference type="EMBL" id="CP003261">
    <property type="protein sequence ID" value="AGK95363.1"/>
    <property type="molecule type" value="Genomic_DNA"/>
</dbReference>
<reference evidence="5 6" key="1">
    <citation type="submission" date="2012-01" db="EMBL/GenBank/DDBJ databases">
        <title>Complete sequence of chromosome of Clostridium pasteurianum BC1.</title>
        <authorList>
            <consortium name="US DOE Joint Genome Institute"/>
            <person name="Lucas S."/>
            <person name="Han J."/>
            <person name="Lapidus A."/>
            <person name="Cheng J.-F."/>
            <person name="Goodwin L."/>
            <person name="Pitluck S."/>
            <person name="Peters L."/>
            <person name="Mikhailova N."/>
            <person name="Teshima H."/>
            <person name="Detter J.C."/>
            <person name="Han C."/>
            <person name="Tapia R."/>
            <person name="Land M."/>
            <person name="Hauser L."/>
            <person name="Kyrpides N."/>
            <person name="Ivanova N."/>
            <person name="Pagani I."/>
            <person name="Dunn J."/>
            <person name="Taghavi S."/>
            <person name="Francis A."/>
            <person name="van der Lelie D."/>
            <person name="Woyke T."/>
        </authorList>
    </citation>
    <scope>NUCLEOTIDE SEQUENCE [LARGE SCALE GENOMIC DNA]</scope>
    <source>
        <strain evidence="5 6">BC1</strain>
    </source>
</reference>
<keyword evidence="6" id="KW-1185">Reference proteome</keyword>
<dbReference type="KEGG" id="cpas:Clopa_0301"/>
<evidence type="ECO:0000256" key="4">
    <source>
        <dbReference type="SAM" id="SignalP"/>
    </source>
</evidence>
<dbReference type="GO" id="GO:1901982">
    <property type="term" value="F:maltose binding"/>
    <property type="evidence" value="ECO:0007669"/>
    <property type="project" value="TreeGrafter"/>
</dbReference>
<accession>R4JYJ1</accession>
<dbReference type="GO" id="GO:0042956">
    <property type="term" value="P:maltodextrin transmembrane transport"/>
    <property type="evidence" value="ECO:0007669"/>
    <property type="project" value="TreeGrafter"/>
</dbReference>
<feature type="chain" id="PRO_5039262934" evidence="4">
    <location>
        <begin position="20"/>
        <end position="425"/>
    </location>
</feature>
<keyword evidence="2" id="KW-0813">Transport</keyword>
<sequence>MKKIIIILVVVFMSMSLVSCDTKSKNSSVEEIKGKVNIWTTDANEALINDAMVLFKKKYPHVYVNISTLAEDKLEDNLSNSLKEKVNLPDIVVVRDKNVPVIINKFEGSFLDASSISQFNKDIFIKNQINNNTYKNKVYAVPLYVEPTFMLYREDILGGLNIKSEDIKTWQQYIDIGVNPVKSNGKLMLSSDYFNNGAIYDLALRQLGVSYFNKDKKIDLLNEKAVKAADLLNNIYNSKISQDDKESTDKIQSFVRGDTVSLLCNLSTMYNIQNKYPDLSGKLKAQKIPAFEQGGNRDNINFGDNLMLLKTSENNSAALEFTKFLSSNEELSAYEYTRYGFMSSNINSYSDDSFYKKNIFYNNENIGRMAIDEILGLRNMQYSYNFNIIRNKVLQTIIDTSINGKPLNDSLYNLQTSLEQTDELK</sequence>
<dbReference type="RefSeq" id="WP_015613690.1">
    <property type="nucleotide sequence ID" value="NC_021182.1"/>
</dbReference>
<dbReference type="STRING" id="86416.Clopa_0301"/>
<comment type="similarity">
    <text evidence="1">Belongs to the bacterial solute-binding protein 1 family.</text>
</comment>
<keyword evidence="5" id="KW-0762">Sugar transport</keyword>
<dbReference type="HOGENOM" id="CLU_673880_0_0_9"/>
<feature type="signal peptide" evidence="4">
    <location>
        <begin position="1"/>
        <end position="19"/>
    </location>
</feature>
<dbReference type="Gene3D" id="3.40.190.10">
    <property type="entry name" value="Periplasmic binding protein-like II"/>
    <property type="match status" value="1"/>
</dbReference>
<dbReference type="Proteomes" id="UP000013523">
    <property type="component" value="Chromosome"/>
</dbReference>
<keyword evidence="3 4" id="KW-0732">Signal</keyword>
<dbReference type="AlphaFoldDB" id="R4JYJ1"/>
<evidence type="ECO:0000256" key="1">
    <source>
        <dbReference type="ARBA" id="ARBA00008520"/>
    </source>
</evidence>
<dbReference type="PATRIC" id="fig|86416.3.peg.279"/>
<evidence type="ECO:0000313" key="5">
    <source>
        <dbReference type="EMBL" id="AGK95363.1"/>
    </source>
</evidence>
<evidence type="ECO:0000313" key="6">
    <source>
        <dbReference type="Proteomes" id="UP000013523"/>
    </source>
</evidence>
<dbReference type="InterPro" id="IPR006059">
    <property type="entry name" value="SBP"/>
</dbReference>
<dbReference type="SUPFAM" id="SSF53850">
    <property type="entry name" value="Periplasmic binding protein-like II"/>
    <property type="match status" value="1"/>
</dbReference>
<dbReference type="OrthoDB" id="9768630at2"/>
<evidence type="ECO:0000256" key="2">
    <source>
        <dbReference type="ARBA" id="ARBA00022448"/>
    </source>
</evidence>
<organism evidence="5 6">
    <name type="scientific">Clostridium pasteurianum BC1</name>
    <dbReference type="NCBI Taxonomy" id="86416"/>
    <lineage>
        <taxon>Bacteria</taxon>
        <taxon>Bacillati</taxon>
        <taxon>Bacillota</taxon>
        <taxon>Clostridia</taxon>
        <taxon>Eubacteriales</taxon>
        <taxon>Clostridiaceae</taxon>
        <taxon>Clostridium</taxon>
    </lineage>
</organism>
<dbReference type="PANTHER" id="PTHR30061:SF50">
    <property type="entry name" value="MALTOSE_MALTODEXTRIN-BINDING PERIPLASMIC PROTEIN"/>
    <property type="match status" value="1"/>
</dbReference>
<dbReference type="GO" id="GO:0055052">
    <property type="term" value="C:ATP-binding cassette (ABC) transporter complex, substrate-binding subunit-containing"/>
    <property type="evidence" value="ECO:0007669"/>
    <property type="project" value="TreeGrafter"/>
</dbReference>
<name>R4JYJ1_CLOPA</name>
<dbReference type="GO" id="GO:0015768">
    <property type="term" value="P:maltose transport"/>
    <property type="evidence" value="ECO:0007669"/>
    <property type="project" value="TreeGrafter"/>
</dbReference>
<gene>
    <name evidence="5" type="ORF">Clopa_0301</name>
</gene>
<evidence type="ECO:0000256" key="3">
    <source>
        <dbReference type="ARBA" id="ARBA00022729"/>
    </source>
</evidence>
<dbReference type="PANTHER" id="PTHR30061">
    <property type="entry name" value="MALTOSE-BINDING PERIPLASMIC PROTEIN"/>
    <property type="match status" value="1"/>
</dbReference>
<proteinExistence type="inferred from homology"/>
<dbReference type="eggNOG" id="COG1653">
    <property type="taxonomic scope" value="Bacteria"/>
</dbReference>
<dbReference type="PROSITE" id="PS51257">
    <property type="entry name" value="PROKAR_LIPOPROTEIN"/>
    <property type="match status" value="1"/>
</dbReference>
<protein>
    <submittedName>
        <fullName evidence="5">ABC-type sugar transport system, periplasmic component</fullName>
    </submittedName>
</protein>
<dbReference type="Pfam" id="PF13416">
    <property type="entry name" value="SBP_bac_8"/>
    <property type="match status" value="1"/>
</dbReference>